<evidence type="ECO:0000313" key="2">
    <source>
        <dbReference type="Proteomes" id="UP000001157"/>
    </source>
</evidence>
<reference evidence="1 2" key="1">
    <citation type="journal article" date="2000" name="Mol. Microbiol.">
        <title>The archaeal halophilic virus-encoded Dam-like methyltransferase M. phiCh1-I methylates adenine residues and complements dam mutants in the low salt environment of Escherichia coli.</title>
        <authorList>
            <person name="Baranyi U."/>
            <person name="Klein R."/>
            <person name="Lubitz W."/>
            <person name="Kruger D.H."/>
            <person name="Witte A."/>
        </authorList>
    </citation>
    <scope>NUCLEOTIDE SEQUENCE [LARGE SCALE GENOMIC DNA]</scope>
</reference>
<proteinExistence type="predicted"/>
<dbReference type="Proteomes" id="UP000001157">
    <property type="component" value="Segment"/>
</dbReference>
<reference evidence="1 2" key="2">
    <citation type="journal article" date="2000" name="Virology">
        <title>The structural protein E of the archaeal virus phiCh1: evidence for processing in Natrialba magadii during virus maturation.</title>
        <authorList>
            <person name="Klein R."/>
            <person name="Greineder B."/>
            <person name="Baranyi U."/>
            <person name="Witte A."/>
        </authorList>
    </citation>
    <scope>NUCLEOTIDE SEQUENCE [LARGE SCALE GENOMIC DNA]</scope>
</reference>
<name>Q8JL25_9CAUD</name>
<accession>Q8JL25</accession>
<evidence type="ECO:0000313" key="1">
    <source>
        <dbReference type="EMBL" id="AAM88705.1"/>
    </source>
</evidence>
<dbReference type="EMBL" id="AF440695">
    <property type="protein sequence ID" value="AAM88705.1"/>
    <property type="molecule type" value="Genomic_DNA"/>
</dbReference>
<reference evidence="1 2" key="3">
    <citation type="journal article" date="2002" name="Mol. Microbiol.">
        <title>Natrialba magadii virus phiCh1: first complete nucleotide sequence and functional organization of a virus infecting a haloalkaliphilic archaeon.</title>
        <authorList>
            <person name="Klein R."/>
            <person name="Baranyi U."/>
            <person name="Rossler N."/>
            <person name="Greineder B."/>
            <person name="Scholz H."/>
            <person name="Witte A."/>
        </authorList>
    </citation>
    <scope>NUCLEOTIDE SEQUENCE</scope>
</reference>
<organism evidence="1 2">
    <name type="scientific">Natrialba phage PhiCh1</name>
    <dbReference type="NCBI Taxonomy" id="114777"/>
    <lineage>
        <taxon>Viruses</taxon>
        <taxon>Duplodnaviria</taxon>
        <taxon>Heunggongvirae</taxon>
        <taxon>Uroviricota</taxon>
        <taxon>Caudoviricetes</taxon>
        <taxon>Vertoviridae</taxon>
        <taxon>Myohalovirus</taxon>
        <taxon>Myohalovirus alkaliphilum</taxon>
        <taxon>Myohalovirus phiCh1</taxon>
    </lineage>
</organism>
<dbReference type="RefSeq" id="NP_665949.1">
    <property type="nucleotide sequence ID" value="NC_004084.1"/>
</dbReference>
<dbReference type="KEGG" id="vg:951336"/>
<sequence length="207" mass="23027">MRYPSMSREDVRERLERTLNSPYPTDGDIWNAILETFAAEFAELEEAREQVLESKFVTDATGEQLDRLGTIFDLDRQRGEPDSNYRARLQVALRAQLTSATVDEIRDVIAVLLDIDAADVEIEEPYDREPMHLNVSVDGEALDDAGIGDDEFISVVDTVVAIGVSVGLLIEFDVEEIVGVQDDVSAEIDTVQTAYVDDARTNIDTLS</sequence>
<dbReference type="GeneID" id="951336"/>
<protein>
    <submittedName>
        <fullName evidence="1">Uncharacterized protein</fullName>
    </submittedName>
</protein>